<evidence type="ECO:0000256" key="6">
    <source>
        <dbReference type="ARBA" id="ARBA00022801"/>
    </source>
</evidence>
<comment type="catalytic activity">
    <reaction evidence="1">
        <text>a myo-inositol phosphate + H2O = myo-inositol + phosphate</text>
        <dbReference type="Rhea" id="RHEA:24056"/>
        <dbReference type="ChEBI" id="CHEBI:15377"/>
        <dbReference type="ChEBI" id="CHEBI:17268"/>
        <dbReference type="ChEBI" id="CHEBI:43474"/>
        <dbReference type="ChEBI" id="CHEBI:84139"/>
        <dbReference type="EC" id="3.1.3.25"/>
    </reaction>
</comment>
<dbReference type="Pfam" id="PF00459">
    <property type="entry name" value="Inositol_P"/>
    <property type="match status" value="1"/>
</dbReference>
<evidence type="ECO:0000313" key="8">
    <source>
        <dbReference type="EMBL" id="KGA16642.1"/>
    </source>
</evidence>
<dbReference type="CDD" id="cd01639">
    <property type="entry name" value="IMPase"/>
    <property type="match status" value="1"/>
</dbReference>
<gene>
    <name evidence="8" type="ORF">GM51_12170</name>
</gene>
<comment type="cofactor">
    <cofactor evidence="2">
        <name>Mg(2+)</name>
        <dbReference type="ChEBI" id="CHEBI:18420"/>
    </cofactor>
</comment>
<keyword evidence="6" id="KW-0378">Hydrolase</keyword>
<dbReference type="Gene3D" id="3.30.540.10">
    <property type="entry name" value="Fructose-1,6-Bisphosphatase, subunit A, domain 1"/>
    <property type="match status" value="1"/>
</dbReference>
<evidence type="ECO:0000256" key="2">
    <source>
        <dbReference type="ARBA" id="ARBA00001946"/>
    </source>
</evidence>
<dbReference type="GO" id="GO:0006020">
    <property type="term" value="P:inositol metabolic process"/>
    <property type="evidence" value="ECO:0007669"/>
    <property type="project" value="TreeGrafter"/>
</dbReference>
<dbReference type="GO" id="GO:0007165">
    <property type="term" value="P:signal transduction"/>
    <property type="evidence" value="ECO:0007669"/>
    <property type="project" value="TreeGrafter"/>
</dbReference>
<proteinExistence type="inferred from homology"/>
<protein>
    <recommendedName>
        <fullName evidence="4">inositol-phosphate phosphatase</fullName>
        <ecNumber evidence="4">3.1.3.25</ecNumber>
    </recommendedName>
</protein>
<dbReference type="PANTHER" id="PTHR20854">
    <property type="entry name" value="INOSITOL MONOPHOSPHATASE"/>
    <property type="match status" value="1"/>
</dbReference>
<dbReference type="AlphaFoldDB" id="A0A094PZU0"/>
<dbReference type="InterPro" id="IPR033942">
    <property type="entry name" value="IMPase"/>
</dbReference>
<dbReference type="Gene3D" id="3.40.190.80">
    <property type="match status" value="1"/>
</dbReference>
<evidence type="ECO:0000256" key="4">
    <source>
        <dbReference type="ARBA" id="ARBA00013106"/>
    </source>
</evidence>
<dbReference type="GO" id="GO:0046872">
    <property type="term" value="F:metal ion binding"/>
    <property type="evidence" value="ECO:0007669"/>
    <property type="project" value="UniProtKB-KW"/>
</dbReference>
<sequence length="278" mass="28963">MKTAPAGLPDELRDMASDIAREAGEFARTMRLSGVDIAGQKSSSVDIVTKADQATERLIRERIAALRPHDAIFGEEGATTSGTSGLTWVVDPIDGTVNYLYGIPAWGVSIAVVEGEPDPATWTTLAGAVANASTGELFSAARGRGATCNDRVLAVSSTTDLSTSLVSTGFAYSAEVRAHQGTMMRTILPRIRDIRRIGACSLDLCDLADGRVDAYFEQTLSPWDHAAGALIAREAGAIITGFPGENESRALLVAAAPGIHAALLSLIVEAGAGQLPGL</sequence>
<comment type="caution">
    <text evidence="8">The sequence shown here is derived from an EMBL/GenBank/DDBJ whole genome shotgun (WGS) entry which is preliminary data.</text>
</comment>
<keyword evidence="5" id="KW-0479">Metal-binding</keyword>
<evidence type="ECO:0000256" key="5">
    <source>
        <dbReference type="ARBA" id="ARBA00022723"/>
    </source>
</evidence>
<reference evidence="8" key="1">
    <citation type="submission" date="2014-06" db="EMBL/GenBank/DDBJ databases">
        <title>Key roles for freshwater Actinobacteria revealed by deep metagenomic sequencing.</title>
        <authorList>
            <person name="Ghai R."/>
            <person name="Mizuno C.M."/>
            <person name="Picazo A."/>
            <person name="Camacho A."/>
            <person name="Rodriguez-Valera F."/>
        </authorList>
    </citation>
    <scope>NUCLEOTIDE SEQUENCE</scope>
</reference>
<dbReference type="EC" id="3.1.3.25" evidence="4"/>
<dbReference type="PROSITE" id="PS00630">
    <property type="entry name" value="IMP_2"/>
    <property type="match status" value="1"/>
</dbReference>
<dbReference type="PRINTS" id="PR00377">
    <property type="entry name" value="IMPHPHTASES"/>
</dbReference>
<evidence type="ECO:0000256" key="3">
    <source>
        <dbReference type="ARBA" id="ARBA00009759"/>
    </source>
</evidence>
<dbReference type="SUPFAM" id="SSF56655">
    <property type="entry name" value="Carbohydrate phosphatase"/>
    <property type="match status" value="1"/>
</dbReference>
<evidence type="ECO:0000256" key="7">
    <source>
        <dbReference type="ARBA" id="ARBA00022842"/>
    </source>
</evidence>
<dbReference type="PROSITE" id="PS00629">
    <property type="entry name" value="IMP_1"/>
    <property type="match status" value="1"/>
</dbReference>
<dbReference type="GO" id="GO:0008934">
    <property type="term" value="F:inositol monophosphate 1-phosphatase activity"/>
    <property type="evidence" value="ECO:0007669"/>
    <property type="project" value="InterPro"/>
</dbReference>
<dbReference type="PANTHER" id="PTHR20854:SF4">
    <property type="entry name" value="INOSITOL-1-MONOPHOSPHATASE-RELATED"/>
    <property type="match status" value="1"/>
</dbReference>
<dbReference type="GO" id="GO:0046854">
    <property type="term" value="P:phosphatidylinositol phosphate biosynthetic process"/>
    <property type="evidence" value="ECO:0007669"/>
    <property type="project" value="InterPro"/>
</dbReference>
<dbReference type="EMBL" id="JNSL01000079">
    <property type="protein sequence ID" value="KGA16642.1"/>
    <property type="molecule type" value="Genomic_DNA"/>
</dbReference>
<comment type="similarity">
    <text evidence="3">Belongs to the inositol monophosphatase superfamily.</text>
</comment>
<name>A0A094PZU0_9ZZZZ</name>
<evidence type="ECO:0000256" key="1">
    <source>
        <dbReference type="ARBA" id="ARBA00001033"/>
    </source>
</evidence>
<dbReference type="InterPro" id="IPR020583">
    <property type="entry name" value="Inositol_monoP_metal-BS"/>
</dbReference>
<organism evidence="8">
    <name type="scientific">freshwater metagenome</name>
    <dbReference type="NCBI Taxonomy" id="449393"/>
    <lineage>
        <taxon>unclassified sequences</taxon>
        <taxon>metagenomes</taxon>
        <taxon>ecological metagenomes</taxon>
    </lineage>
</organism>
<dbReference type="InterPro" id="IPR020550">
    <property type="entry name" value="Inositol_monophosphatase_CS"/>
</dbReference>
<dbReference type="InterPro" id="IPR000760">
    <property type="entry name" value="Inositol_monophosphatase-like"/>
</dbReference>
<keyword evidence="7" id="KW-0460">Magnesium</keyword>
<accession>A0A094PZU0</accession>